<organism evidence="1 2">
    <name type="scientific">Botrytis hyacinthi</name>
    <dbReference type="NCBI Taxonomy" id="278943"/>
    <lineage>
        <taxon>Eukaryota</taxon>
        <taxon>Fungi</taxon>
        <taxon>Dikarya</taxon>
        <taxon>Ascomycota</taxon>
        <taxon>Pezizomycotina</taxon>
        <taxon>Leotiomycetes</taxon>
        <taxon>Helotiales</taxon>
        <taxon>Sclerotiniaceae</taxon>
        <taxon>Botrytis</taxon>
    </lineage>
</organism>
<dbReference type="EMBL" id="PQXK01000108">
    <property type="protein sequence ID" value="TGO37019.1"/>
    <property type="molecule type" value="Genomic_DNA"/>
</dbReference>
<dbReference type="Proteomes" id="UP000297814">
    <property type="component" value="Unassembled WGS sequence"/>
</dbReference>
<dbReference type="AlphaFoldDB" id="A0A4Z1GNP0"/>
<sequence length="268" mass="31316">MANENFTENSSHLNNFMRGRANPMTSDDTEEITLATNSQRNHRECKIPFSRHGNKPPAFASHGKSNKPLKPQLNWDPEWFYKAEIVTRFITSRKDRQSKTKSRGAQDLHEQAFLREIRISLPPNWKTKYPQYTYKAGASFKPSSTSVIIAQNWLMVRIESKCKGHRITVHPLDWEEFKANEKDGHSSLTCAINFIQYWDQYIKDNPKDLKNMDQICASWVASSCAGDNPYRAKVTVGDPRLLGCSTRRRQLQREREKKWQHMERTKER</sequence>
<proteinExistence type="predicted"/>
<reference evidence="1 2" key="1">
    <citation type="submission" date="2017-12" db="EMBL/GenBank/DDBJ databases">
        <title>Comparative genomics of Botrytis spp.</title>
        <authorList>
            <person name="Valero-Jimenez C.A."/>
            <person name="Tapia P."/>
            <person name="Veloso J."/>
            <person name="Silva-Moreno E."/>
            <person name="Staats M."/>
            <person name="Valdes J.H."/>
            <person name="Van Kan J.A.L."/>
        </authorList>
    </citation>
    <scope>NUCLEOTIDE SEQUENCE [LARGE SCALE GENOMIC DNA]</scope>
    <source>
        <strain evidence="1 2">Bh0001</strain>
    </source>
</reference>
<accession>A0A4Z1GNP0</accession>
<gene>
    <name evidence="1" type="ORF">BHYA_0108g00150</name>
</gene>
<name>A0A4Z1GNP0_9HELO</name>
<evidence type="ECO:0000313" key="2">
    <source>
        <dbReference type="Proteomes" id="UP000297814"/>
    </source>
</evidence>
<comment type="caution">
    <text evidence="1">The sequence shown here is derived from an EMBL/GenBank/DDBJ whole genome shotgun (WGS) entry which is preliminary data.</text>
</comment>
<keyword evidence="2" id="KW-1185">Reference proteome</keyword>
<evidence type="ECO:0000313" key="1">
    <source>
        <dbReference type="EMBL" id="TGO37019.1"/>
    </source>
</evidence>
<protein>
    <submittedName>
        <fullName evidence="1">Uncharacterized protein</fullName>
    </submittedName>
</protein>